<evidence type="ECO:0000256" key="1">
    <source>
        <dbReference type="ARBA" id="ARBA00004173"/>
    </source>
</evidence>
<feature type="compositionally biased region" description="Acidic residues" evidence="8">
    <location>
        <begin position="332"/>
        <end position="342"/>
    </location>
</feature>
<dbReference type="SUPFAM" id="SSF53474">
    <property type="entry name" value="alpha/beta-Hydrolases"/>
    <property type="match status" value="1"/>
</dbReference>
<comment type="similarity">
    <text evidence="4">Belongs to the putative lipase ROG1 family.</text>
</comment>
<evidence type="ECO:0000259" key="9">
    <source>
        <dbReference type="Pfam" id="PF05057"/>
    </source>
</evidence>
<evidence type="ECO:0000256" key="2">
    <source>
        <dbReference type="ARBA" id="ARBA00004240"/>
    </source>
</evidence>
<comment type="caution">
    <text evidence="10">The sequence shown here is derived from an EMBL/GenBank/DDBJ whole genome shotgun (WGS) entry which is preliminary data.</text>
</comment>
<organism evidence="10 11">
    <name type="scientific">Clonostachys chloroleuca</name>
    <dbReference type="NCBI Taxonomy" id="1926264"/>
    <lineage>
        <taxon>Eukaryota</taxon>
        <taxon>Fungi</taxon>
        <taxon>Dikarya</taxon>
        <taxon>Ascomycota</taxon>
        <taxon>Pezizomycotina</taxon>
        <taxon>Sordariomycetes</taxon>
        <taxon>Hypocreomycetidae</taxon>
        <taxon>Hypocreales</taxon>
        <taxon>Bionectriaceae</taxon>
        <taxon>Clonostachys</taxon>
    </lineage>
</organism>
<dbReference type="Pfam" id="PF05057">
    <property type="entry name" value="DUF676"/>
    <property type="match status" value="1"/>
</dbReference>
<dbReference type="InterPro" id="IPR052374">
    <property type="entry name" value="SERAC1"/>
</dbReference>
<feature type="region of interest" description="Disordered" evidence="8">
    <location>
        <begin position="321"/>
        <end position="342"/>
    </location>
</feature>
<dbReference type="GO" id="GO:0005783">
    <property type="term" value="C:endoplasmic reticulum"/>
    <property type="evidence" value="ECO:0007669"/>
    <property type="project" value="UniProtKB-SubCell"/>
</dbReference>
<evidence type="ECO:0000313" key="11">
    <source>
        <dbReference type="Proteomes" id="UP001160390"/>
    </source>
</evidence>
<keyword evidence="11" id="KW-1185">Reference proteome</keyword>
<comment type="subcellular location">
    <subcellularLocation>
        <location evidence="2">Endoplasmic reticulum</location>
    </subcellularLocation>
    <subcellularLocation>
        <location evidence="3">Membrane</location>
    </subcellularLocation>
    <subcellularLocation>
        <location evidence="1">Mitochondrion</location>
    </subcellularLocation>
</comment>
<dbReference type="PANTHER" id="PTHR48182">
    <property type="entry name" value="PROTEIN SERAC1"/>
    <property type="match status" value="1"/>
</dbReference>
<dbReference type="GO" id="GO:0005739">
    <property type="term" value="C:mitochondrion"/>
    <property type="evidence" value="ECO:0007669"/>
    <property type="project" value="UniProtKB-SubCell"/>
</dbReference>
<keyword evidence="7" id="KW-0472">Membrane</keyword>
<evidence type="ECO:0000313" key="10">
    <source>
        <dbReference type="EMBL" id="CAI6099554.1"/>
    </source>
</evidence>
<reference evidence="10" key="1">
    <citation type="submission" date="2023-01" db="EMBL/GenBank/DDBJ databases">
        <authorList>
            <person name="Piombo E."/>
        </authorList>
    </citation>
    <scope>NUCLEOTIDE SEQUENCE</scope>
</reference>
<proteinExistence type="inferred from homology"/>
<sequence>MSQTESAYGLGEISSPDNATVDIVFVHGLFGNRRSTWTSSSGNFWPKELLAKDYPQARIFTFGYDADVIATRADQEVTYGKIESHAVEICNGLVGIRGKLDRPIVFIAHSMGGLVCAKVIVSGATVSSEDNVAIVASQTRGIIFMATPIYGSDLAIWGNYLRKVLGIIQKTNPNHIKSLGDSEKLRELANTFSEALGKREAEGRKIGIAFMIEMLETEIFKLNKVWIVKEDSAWIPGRGDRSFVRANHKNICKFASKDDEGYKMVVGSIQKFLDMDVDSKPKGGPVFNARTIRNAVGGNVSGDMVAGDKFKGDKFRGDKVMGNKMAARGNDAEDDDDNDDGF</sequence>
<evidence type="ECO:0000256" key="6">
    <source>
        <dbReference type="ARBA" id="ARBA00023128"/>
    </source>
</evidence>
<dbReference type="InterPro" id="IPR029058">
    <property type="entry name" value="AB_hydrolase_fold"/>
</dbReference>
<dbReference type="PANTHER" id="PTHR48182:SF2">
    <property type="entry name" value="PROTEIN SERAC1"/>
    <property type="match status" value="1"/>
</dbReference>
<evidence type="ECO:0000256" key="3">
    <source>
        <dbReference type="ARBA" id="ARBA00004370"/>
    </source>
</evidence>
<gene>
    <name evidence="10" type="ORF">CCHLO57077_00015006</name>
</gene>
<dbReference type="Proteomes" id="UP001160390">
    <property type="component" value="Unassembled WGS sequence"/>
</dbReference>
<dbReference type="Gene3D" id="3.40.50.1820">
    <property type="entry name" value="alpha/beta hydrolase"/>
    <property type="match status" value="1"/>
</dbReference>
<feature type="domain" description="DUF676" evidence="9">
    <location>
        <begin position="23"/>
        <end position="150"/>
    </location>
</feature>
<evidence type="ECO:0000256" key="8">
    <source>
        <dbReference type="SAM" id="MobiDB-lite"/>
    </source>
</evidence>
<dbReference type="GO" id="GO:0016020">
    <property type="term" value="C:membrane"/>
    <property type="evidence" value="ECO:0007669"/>
    <property type="project" value="UniProtKB-SubCell"/>
</dbReference>
<accession>A0AA35VRY4</accession>
<dbReference type="EMBL" id="CABFNP030001323">
    <property type="protein sequence ID" value="CAI6099554.1"/>
    <property type="molecule type" value="Genomic_DNA"/>
</dbReference>
<name>A0AA35VRY4_9HYPO</name>
<dbReference type="AlphaFoldDB" id="A0AA35VRY4"/>
<evidence type="ECO:0000256" key="7">
    <source>
        <dbReference type="ARBA" id="ARBA00023136"/>
    </source>
</evidence>
<keyword evidence="6" id="KW-0496">Mitochondrion</keyword>
<protein>
    <recommendedName>
        <fullName evidence="9">DUF676 domain-containing protein</fullName>
    </recommendedName>
</protein>
<evidence type="ECO:0000256" key="4">
    <source>
        <dbReference type="ARBA" id="ARBA00007920"/>
    </source>
</evidence>
<keyword evidence="5" id="KW-0256">Endoplasmic reticulum</keyword>
<dbReference type="InterPro" id="IPR007751">
    <property type="entry name" value="DUF676_lipase-like"/>
</dbReference>
<evidence type="ECO:0000256" key="5">
    <source>
        <dbReference type="ARBA" id="ARBA00022824"/>
    </source>
</evidence>